<comment type="caution">
    <text evidence="1">The sequence shown here is derived from an EMBL/GenBank/DDBJ whole genome shotgun (WGS) entry which is preliminary data.</text>
</comment>
<name>A0ACC2PIM7_9HYME</name>
<proteinExistence type="predicted"/>
<reference evidence="1" key="1">
    <citation type="submission" date="2023-04" db="EMBL/GenBank/DDBJ databases">
        <title>A chromosome-level genome assembly of the parasitoid wasp Eretmocerus hayati.</title>
        <authorList>
            <person name="Zhong Y."/>
            <person name="Liu S."/>
            <person name="Liu Y."/>
        </authorList>
    </citation>
    <scope>NUCLEOTIDE SEQUENCE</scope>
    <source>
        <strain evidence="1">ZJU_SS_LIU_2023</strain>
    </source>
</reference>
<sequence>MSIIGTQCDTIPGIKNQLNELKEEVNSFQVVANEFPFLQAKVANLEEKLEVIQSSNSLSGLNGERMIDEVQERIAKSKNLLLHNVPESNDSVADATSAINILAPINVNLTSISATRVGNPGTKPRPSLITMASQQDVLKIEVKLRKPIKHHLIKPECNKTNTKLLQVSYQKESRMVRRI</sequence>
<organism evidence="1 2">
    <name type="scientific">Eretmocerus hayati</name>
    <dbReference type="NCBI Taxonomy" id="131215"/>
    <lineage>
        <taxon>Eukaryota</taxon>
        <taxon>Metazoa</taxon>
        <taxon>Ecdysozoa</taxon>
        <taxon>Arthropoda</taxon>
        <taxon>Hexapoda</taxon>
        <taxon>Insecta</taxon>
        <taxon>Pterygota</taxon>
        <taxon>Neoptera</taxon>
        <taxon>Endopterygota</taxon>
        <taxon>Hymenoptera</taxon>
        <taxon>Apocrita</taxon>
        <taxon>Proctotrupomorpha</taxon>
        <taxon>Chalcidoidea</taxon>
        <taxon>Aphelinidae</taxon>
        <taxon>Aphelininae</taxon>
        <taxon>Eretmocerus</taxon>
    </lineage>
</organism>
<gene>
    <name evidence="1" type="ORF">QAD02_017422</name>
</gene>
<evidence type="ECO:0000313" key="2">
    <source>
        <dbReference type="Proteomes" id="UP001239111"/>
    </source>
</evidence>
<protein>
    <submittedName>
        <fullName evidence="1">Uncharacterized protein</fullName>
    </submittedName>
</protein>
<keyword evidence="2" id="KW-1185">Reference proteome</keyword>
<accession>A0ACC2PIM7</accession>
<dbReference type="EMBL" id="CM056741">
    <property type="protein sequence ID" value="KAJ8681630.1"/>
    <property type="molecule type" value="Genomic_DNA"/>
</dbReference>
<evidence type="ECO:0000313" key="1">
    <source>
        <dbReference type="EMBL" id="KAJ8681630.1"/>
    </source>
</evidence>
<dbReference type="Proteomes" id="UP001239111">
    <property type="component" value="Chromosome 1"/>
</dbReference>